<dbReference type="GO" id="GO:0032259">
    <property type="term" value="P:methylation"/>
    <property type="evidence" value="ECO:0007669"/>
    <property type="project" value="UniProtKB-KW"/>
</dbReference>
<dbReference type="HOGENOM" id="CLU_049344_5_1_2"/>
<dbReference type="Proteomes" id="UP000028194">
    <property type="component" value="Chromosome"/>
</dbReference>
<dbReference type="RefSeq" id="WP_148701454.1">
    <property type="nucleotide sequence ID" value="NZ_CP007174.1"/>
</dbReference>
<dbReference type="EMBL" id="CP007174">
    <property type="protein sequence ID" value="AIF84973.1"/>
    <property type="molecule type" value="Genomic_DNA"/>
</dbReference>
<keyword evidence="2" id="KW-0830">Ubiquinone</keyword>
<dbReference type="STRING" id="1459636.NTE_02937"/>
<evidence type="ECO:0000259" key="1">
    <source>
        <dbReference type="Pfam" id="PF08241"/>
    </source>
</evidence>
<dbReference type="AlphaFoldDB" id="A0A075MUY2"/>
<dbReference type="InterPro" id="IPR013216">
    <property type="entry name" value="Methyltransf_11"/>
</dbReference>
<dbReference type="SUPFAM" id="SSF53335">
    <property type="entry name" value="S-adenosyl-L-methionine-dependent methyltransferases"/>
    <property type="match status" value="1"/>
</dbReference>
<dbReference type="GeneID" id="41598615"/>
<dbReference type="PANTHER" id="PTHR45180:SF1">
    <property type="entry name" value="OS01G0307686 PROTEIN"/>
    <property type="match status" value="1"/>
</dbReference>
<protein>
    <submittedName>
        <fullName evidence="2">Methylase involved in ubiquinone/menaquinone biosynthesis</fullName>
    </submittedName>
</protein>
<accession>A0A075MUY2</accession>
<dbReference type="PANTHER" id="PTHR45180">
    <property type="entry name" value="OS01G0307686 PROTEIN"/>
    <property type="match status" value="1"/>
</dbReference>
<proteinExistence type="predicted"/>
<dbReference type="Gene3D" id="3.40.50.150">
    <property type="entry name" value="Vaccinia Virus protein VP39"/>
    <property type="match status" value="1"/>
</dbReference>
<dbReference type="Pfam" id="PF08241">
    <property type="entry name" value="Methyltransf_11"/>
    <property type="match status" value="1"/>
</dbReference>
<dbReference type="CDD" id="cd02440">
    <property type="entry name" value="AdoMet_MTases"/>
    <property type="match status" value="1"/>
</dbReference>
<organism evidence="2 3">
    <name type="scientific">Candidatus Nitrososphaera evergladensis SR1</name>
    <dbReference type="NCBI Taxonomy" id="1459636"/>
    <lineage>
        <taxon>Archaea</taxon>
        <taxon>Nitrososphaerota</taxon>
        <taxon>Nitrososphaeria</taxon>
        <taxon>Nitrososphaerales</taxon>
        <taxon>Nitrososphaeraceae</taxon>
        <taxon>Nitrososphaera</taxon>
    </lineage>
</organism>
<gene>
    <name evidence="2" type="ORF">NTE_02937</name>
</gene>
<dbReference type="OrthoDB" id="147504at2157"/>
<keyword evidence="2" id="KW-0489">Methyltransferase</keyword>
<keyword evidence="2" id="KW-0808">Transferase</keyword>
<name>A0A075MUY2_9ARCH</name>
<dbReference type="KEGG" id="nev:NTE_02937"/>
<dbReference type="GO" id="GO:0008757">
    <property type="term" value="F:S-adenosylmethionine-dependent methyltransferase activity"/>
    <property type="evidence" value="ECO:0007669"/>
    <property type="project" value="InterPro"/>
</dbReference>
<sequence length="248" mass="28583">MVDFKDLFSRQSKEYAASRPTYPKALFEFLAGLVEHRELAWDCATGNGQAAAFLAGYFDSVVASDASKKQIENARAGPNVRFAVFPAEKPDLADASVDLITVAVALHWFRFDDFYREVRRVAKKGTVIAAWAYGLHSVSPEVDRITQTFYRDVLGRYWPAEVRYVENRYKDIPFPFPQIKAPNFQIELEWDIHNLIGYLYSWSGTQKYIEENKSDPLEMIYPELEAAWGKEHAKRKVVWPIYLKVGRL</sequence>
<keyword evidence="3" id="KW-1185">Reference proteome</keyword>
<dbReference type="InterPro" id="IPR029063">
    <property type="entry name" value="SAM-dependent_MTases_sf"/>
</dbReference>
<evidence type="ECO:0000313" key="3">
    <source>
        <dbReference type="Proteomes" id="UP000028194"/>
    </source>
</evidence>
<evidence type="ECO:0000313" key="2">
    <source>
        <dbReference type="EMBL" id="AIF84973.1"/>
    </source>
</evidence>
<reference evidence="2 3" key="1">
    <citation type="journal article" date="2014" name="PLoS ONE">
        <title>Genome Sequence of Candidatus Nitrososphaera evergladensis from Group I.1b Enriched from Everglades Soil Reveals Novel Genomic Features of the Ammonia-Oxidizing Archaea.</title>
        <authorList>
            <person name="Zhalnina K.V."/>
            <person name="Dias R."/>
            <person name="Leonard M.T."/>
            <person name="Dorr de Quadros P."/>
            <person name="Camargo F.A."/>
            <person name="Drew J.C."/>
            <person name="Farmerie W.G."/>
            <person name="Daroub S.H."/>
            <person name="Triplett E.W."/>
        </authorList>
    </citation>
    <scope>NUCLEOTIDE SEQUENCE [LARGE SCALE GENOMIC DNA]</scope>
    <source>
        <strain evidence="2 3">SR1</strain>
    </source>
</reference>
<feature type="domain" description="Methyltransferase type 11" evidence="1">
    <location>
        <begin position="42"/>
        <end position="128"/>
    </location>
</feature>